<dbReference type="EMBL" id="RDQH01000337">
    <property type="protein sequence ID" value="RXH83140.1"/>
    <property type="molecule type" value="Genomic_DNA"/>
</dbReference>
<dbReference type="AlphaFoldDB" id="A0A498IIV4"/>
<accession>A0A498IIV4</accession>
<organism evidence="2 3">
    <name type="scientific">Malus domestica</name>
    <name type="common">Apple</name>
    <name type="synonym">Pyrus malus</name>
    <dbReference type="NCBI Taxonomy" id="3750"/>
    <lineage>
        <taxon>Eukaryota</taxon>
        <taxon>Viridiplantae</taxon>
        <taxon>Streptophyta</taxon>
        <taxon>Embryophyta</taxon>
        <taxon>Tracheophyta</taxon>
        <taxon>Spermatophyta</taxon>
        <taxon>Magnoliopsida</taxon>
        <taxon>eudicotyledons</taxon>
        <taxon>Gunneridae</taxon>
        <taxon>Pentapetalae</taxon>
        <taxon>rosids</taxon>
        <taxon>fabids</taxon>
        <taxon>Rosales</taxon>
        <taxon>Rosaceae</taxon>
        <taxon>Amygdaloideae</taxon>
        <taxon>Maleae</taxon>
        <taxon>Malus</taxon>
    </lineage>
</organism>
<keyword evidence="3" id="KW-1185">Reference proteome</keyword>
<evidence type="ECO:0000256" key="1">
    <source>
        <dbReference type="SAM" id="SignalP"/>
    </source>
</evidence>
<feature type="chain" id="PRO_5019746885" evidence="1">
    <location>
        <begin position="23"/>
        <end position="96"/>
    </location>
</feature>
<proteinExistence type="predicted"/>
<evidence type="ECO:0000313" key="3">
    <source>
        <dbReference type="Proteomes" id="UP000290289"/>
    </source>
</evidence>
<dbReference type="Proteomes" id="UP000290289">
    <property type="component" value="Chromosome 11"/>
</dbReference>
<sequence length="96" mass="10933">MKLFILCLLLVSMVVLNSKVNAERNRIHPGILDPCKRPGGPHPVVTVTSKVHLNPRTPITAVAQRFIGAAVVMISENKDDKSFRVYYYYVYRITKY</sequence>
<reference evidence="2 3" key="1">
    <citation type="submission" date="2018-10" db="EMBL/GenBank/DDBJ databases">
        <title>A high-quality apple genome assembly.</title>
        <authorList>
            <person name="Hu J."/>
        </authorList>
    </citation>
    <scope>NUCLEOTIDE SEQUENCE [LARGE SCALE GENOMIC DNA]</scope>
    <source>
        <strain evidence="3">cv. HFTH1</strain>
        <tissue evidence="2">Young leaf</tissue>
    </source>
</reference>
<protein>
    <submittedName>
        <fullName evidence="2">Uncharacterized protein</fullName>
    </submittedName>
</protein>
<name>A0A498IIV4_MALDO</name>
<keyword evidence="1" id="KW-0732">Signal</keyword>
<comment type="caution">
    <text evidence="2">The sequence shown here is derived from an EMBL/GenBank/DDBJ whole genome shotgun (WGS) entry which is preliminary data.</text>
</comment>
<feature type="signal peptide" evidence="1">
    <location>
        <begin position="1"/>
        <end position="22"/>
    </location>
</feature>
<evidence type="ECO:0000313" key="2">
    <source>
        <dbReference type="EMBL" id="RXH83140.1"/>
    </source>
</evidence>
<gene>
    <name evidence="2" type="ORF">DVH24_003638</name>
</gene>